<keyword evidence="3 8" id="KW-1133">Transmembrane helix</keyword>
<evidence type="ECO:0000256" key="5">
    <source>
        <dbReference type="ARBA" id="ARBA00023157"/>
    </source>
</evidence>
<dbReference type="Gene3D" id="2.60.120.200">
    <property type="match status" value="1"/>
</dbReference>
<feature type="signal peptide" evidence="9">
    <location>
        <begin position="1"/>
        <end position="26"/>
    </location>
</feature>
<proteinExistence type="predicted"/>
<evidence type="ECO:0000256" key="4">
    <source>
        <dbReference type="ARBA" id="ARBA00023136"/>
    </source>
</evidence>
<dbReference type="SUPFAM" id="SSF49899">
    <property type="entry name" value="Concanavalin A-like lectins/glucanases"/>
    <property type="match status" value="1"/>
</dbReference>
<dbReference type="InterPro" id="IPR018000">
    <property type="entry name" value="Neurotransmitter_ion_chnl_CS"/>
</dbReference>
<keyword evidence="5 6" id="KW-1015">Disulfide bond</keyword>
<protein>
    <recommendedName>
        <fullName evidence="10">Pentraxin (PTX) domain-containing protein</fullName>
    </recommendedName>
</protein>
<comment type="caution">
    <text evidence="7">Lacks conserved residue(s) required for the propagation of feature annotation.</text>
</comment>
<feature type="disulfide bond" evidence="6">
    <location>
        <begin position="498"/>
        <end position="510"/>
    </location>
</feature>
<keyword evidence="9" id="KW-0732">Signal</keyword>
<dbReference type="InterPro" id="IPR036734">
    <property type="entry name" value="Neur_chan_lig-bd_sf"/>
</dbReference>
<dbReference type="PROSITE" id="PS50068">
    <property type="entry name" value="LDLRA_2"/>
    <property type="match status" value="1"/>
</dbReference>
<dbReference type="Pfam" id="PF02932">
    <property type="entry name" value="Neur_chan_memb"/>
    <property type="match status" value="1"/>
</dbReference>
<feature type="domain" description="Pentraxin (PTX)" evidence="10">
    <location>
        <begin position="41"/>
        <end position="253"/>
    </location>
</feature>
<accession>A0AAV2SC55</accession>
<comment type="caution">
    <text evidence="11">The sequence shown here is derived from an EMBL/GenBank/DDBJ whole genome shotgun (WGS) entry which is preliminary data.</text>
</comment>
<dbReference type="GO" id="GO:0004888">
    <property type="term" value="F:transmembrane signaling receptor activity"/>
    <property type="evidence" value="ECO:0007669"/>
    <property type="project" value="InterPro"/>
</dbReference>
<evidence type="ECO:0000256" key="1">
    <source>
        <dbReference type="ARBA" id="ARBA00004141"/>
    </source>
</evidence>
<keyword evidence="2 8" id="KW-0812">Transmembrane</keyword>
<dbReference type="SUPFAM" id="SSF57424">
    <property type="entry name" value="LDL receptor-like module"/>
    <property type="match status" value="1"/>
</dbReference>
<evidence type="ECO:0000256" key="2">
    <source>
        <dbReference type="ARBA" id="ARBA00022692"/>
    </source>
</evidence>
<dbReference type="InterPro" id="IPR036055">
    <property type="entry name" value="LDL_receptor-like_sf"/>
</dbReference>
<dbReference type="SUPFAM" id="SSF90112">
    <property type="entry name" value="Neurotransmitter-gated ion-channel transmembrane pore"/>
    <property type="match status" value="1"/>
</dbReference>
<dbReference type="PROSITE" id="PS51828">
    <property type="entry name" value="PTX_2"/>
    <property type="match status" value="1"/>
</dbReference>
<feature type="disulfide bond" evidence="6">
    <location>
        <begin position="517"/>
        <end position="532"/>
    </location>
</feature>
<dbReference type="PANTHER" id="PTHR18945">
    <property type="entry name" value="NEUROTRANSMITTER GATED ION CHANNEL"/>
    <property type="match status" value="1"/>
</dbReference>
<feature type="transmembrane region" description="Helical" evidence="8">
    <location>
        <begin position="787"/>
        <end position="807"/>
    </location>
</feature>
<dbReference type="Gene3D" id="4.10.400.10">
    <property type="entry name" value="Low-density Lipoprotein Receptor"/>
    <property type="match status" value="1"/>
</dbReference>
<name>A0AAV2SC55_MEGNR</name>
<dbReference type="AlphaFoldDB" id="A0AAV2SC55"/>
<evidence type="ECO:0000256" key="7">
    <source>
        <dbReference type="PROSITE-ProRule" id="PRU01172"/>
    </source>
</evidence>
<evidence type="ECO:0000313" key="11">
    <source>
        <dbReference type="EMBL" id="CAL4182703.1"/>
    </source>
</evidence>
<dbReference type="InterPro" id="IPR002172">
    <property type="entry name" value="LDrepeatLR_classA_rpt"/>
</dbReference>
<dbReference type="Pfam" id="PF02931">
    <property type="entry name" value="Neur_chan_LBD"/>
    <property type="match status" value="1"/>
</dbReference>
<feature type="non-terminal residue" evidence="11">
    <location>
        <position position="1"/>
    </location>
</feature>
<dbReference type="InterPro" id="IPR013320">
    <property type="entry name" value="ConA-like_dom_sf"/>
</dbReference>
<dbReference type="InterPro" id="IPR006202">
    <property type="entry name" value="Neur_chan_lig-bd"/>
</dbReference>
<dbReference type="SUPFAM" id="SSF56436">
    <property type="entry name" value="C-type lectin-like"/>
    <property type="match status" value="1"/>
</dbReference>
<evidence type="ECO:0000256" key="8">
    <source>
        <dbReference type="SAM" id="Phobius"/>
    </source>
</evidence>
<dbReference type="InterPro" id="IPR038050">
    <property type="entry name" value="Neuro_actylchol_rec"/>
</dbReference>
<gene>
    <name evidence="11" type="ORF">MNOR_LOCUS35612</name>
</gene>
<feature type="transmembrane region" description="Helical" evidence="8">
    <location>
        <begin position="819"/>
        <end position="838"/>
    </location>
</feature>
<dbReference type="InterPro" id="IPR006029">
    <property type="entry name" value="Neurotrans-gated_channel_TM"/>
</dbReference>
<evidence type="ECO:0000256" key="6">
    <source>
        <dbReference type="PROSITE-ProRule" id="PRU00124"/>
    </source>
</evidence>
<evidence type="ECO:0000256" key="3">
    <source>
        <dbReference type="ARBA" id="ARBA00022989"/>
    </source>
</evidence>
<dbReference type="GO" id="GO:0016020">
    <property type="term" value="C:membrane"/>
    <property type="evidence" value="ECO:0007669"/>
    <property type="project" value="UniProtKB-SubCell"/>
</dbReference>
<dbReference type="EMBL" id="CAXKWB010060194">
    <property type="protein sequence ID" value="CAL4182703.1"/>
    <property type="molecule type" value="Genomic_DNA"/>
</dbReference>
<dbReference type="SMART" id="SM00159">
    <property type="entry name" value="PTX"/>
    <property type="match status" value="1"/>
</dbReference>
<keyword evidence="4 8" id="KW-0472">Membrane</keyword>
<dbReference type="Gene3D" id="1.20.58.390">
    <property type="entry name" value="Neurotransmitter-gated ion-channel transmembrane domain"/>
    <property type="match status" value="1"/>
</dbReference>
<dbReference type="GO" id="GO:0005230">
    <property type="term" value="F:extracellular ligand-gated monoatomic ion channel activity"/>
    <property type="evidence" value="ECO:0007669"/>
    <property type="project" value="InterPro"/>
</dbReference>
<reference evidence="11 12" key="1">
    <citation type="submission" date="2024-05" db="EMBL/GenBank/DDBJ databases">
        <authorList>
            <person name="Wallberg A."/>
        </authorList>
    </citation>
    <scope>NUCLEOTIDE SEQUENCE [LARGE SCALE GENOMIC DNA]</scope>
</reference>
<dbReference type="InterPro" id="IPR016187">
    <property type="entry name" value="CTDL_fold"/>
</dbReference>
<evidence type="ECO:0000259" key="10">
    <source>
        <dbReference type="PROSITE" id="PS51828"/>
    </source>
</evidence>
<dbReference type="InterPro" id="IPR036719">
    <property type="entry name" value="Neuro-gated_channel_TM_sf"/>
</dbReference>
<dbReference type="InterPro" id="IPR006201">
    <property type="entry name" value="Neur_channel"/>
</dbReference>
<comment type="subcellular location">
    <subcellularLocation>
        <location evidence="1">Membrane</location>
        <topology evidence="1">Multi-pass membrane protein</topology>
    </subcellularLocation>
</comment>
<dbReference type="Proteomes" id="UP001497623">
    <property type="component" value="Unassembled WGS sequence"/>
</dbReference>
<evidence type="ECO:0000256" key="9">
    <source>
        <dbReference type="SAM" id="SignalP"/>
    </source>
</evidence>
<feature type="transmembrane region" description="Helical" evidence="8">
    <location>
        <begin position="762"/>
        <end position="780"/>
    </location>
</feature>
<evidence type="ECO:0000313" key="12">
    <source>
        <dbReference type="Proteomes" id="UP001497623"/>
    </source>
</evidence>
<keyword evidence="12" id="KW-1185">Reference proteome</keyword>
<dbReference type="InterPro" id="IPR001759">
    <property type="entry name" value="PTX_dom"/>
</dbReference>
<dbReference type="PROSITE" id="PS00236">
    <property type="entry name" value="NEUROTR_ION_CHANNEL"/>
    <property type="match status" value="1"/>
</dbReference>
<organism evidence="11 12">
    <name type="scientific">Meganyctiphanes norvegica</name>
    <name type="common">Northern krill</name>
    <name type="synonym">Thysanopoda norvegica</name>
    <dbReference type="NCBI Taxonomy" id="48144"/>
    <lineage>
        <taxon>Eukaryota</taxon>
        <taxon>Metazoa</taxon>
        <taxon>Ecdysozoa</taxon>
        <taxon>Arthropoda</taxon>
        <taxon>Crustacea</taxon>
        <taxon>Multicrustacea</taxon>
        <taxon>Malacostraca</taxon>
        <taxon>Eumalacostraca</taxon>
        <taxon>Eucarida</taxon>
        <taxon>Euphausiacea</taxon>
        <taxon>Euphausiidae</taxon>
        <taxon>Meganyctiphanes</taxon>
    </lineage>
</organism>
<dbReference type="SMART" id="SM00192">
    <property type="entry name" value="LDLa"/>
    <property type="match status" value="1"/>
</dbReference>
<dbReference type="Pfam" id="PF00354">
    <property type="entry name" value="Pentaxin"/>
    <property type="match status" value="1"/>
</dbReference>
<dbReference type="CDD" id="cd00112">
    <property type="entry name" value="LDLa"/>
    <property type="match status" value="1"/>
</dbReference>
<dbReference type="Gene3D" id="3.10.100.10">
    <property type="entry name" value="Mannose-Binding Protein A, subunit A"/>
    <property type="match status" value="1"/>
</dbReference>
<feature type="transmembrane region" description="Helical" evidence="8">
    <location>
        <begin position="876"/>
        <end position="898"/>
    </location>
</feature>
<feature type="disulfide bond" evidence="6">
    <location>
        <begin position="505"/>
        <end position="523"/>
    </location>
</feature>
<feature type="chain" id="PRO_5043875680" description="Pentraxin (PTX) domain-containing protein" evidence="9">
    <location>
        <begin position="27"/>
        <end position="899"/>
    </location>
</feature>
<dbReference type="SUPFAM" id="SSF63712">
    <property type="entry name" value="Nicotinic receptor ligand binding domain-like"/>
    <property type="match status" value="1"/>
</dbReference>
<dbReference type="InterPro" id="IPR016186">
    <property type="entry name" value="C-type_lectin-like/link_sf"/>
</dbReference>
<dbReference type="Gene3D" id="2.70.170.10">
    <property type="entry name" value="Neurotransmitter-gated ion-channel ligand-binding domain"/>
    <property type="match status" value="1"/>
</dbReference>
<sequence>QSTIMTKLRILVVTITLLGTYENARAQNTQGVIQFLSRTNTGSGATFQETGPATADSYLHYLETLPDFTTFTICFRLLILQYREHDQIISYALPDYDDELALYYDMEENQFVLHCCDGTLEISWTIDLPLQMWQSLCLAVDLKVRFWQLILNGKIINNYSIEEDDDPQLVRGQGNLYIGIDQDSYGGSFNIYESLRGDLLDLRIFDYTMTSGTMINFTSCDTWTSQNPPIIDFEEHILQKFEIKGVIVSNITDDEGFCSGPLSFDIIIPERLQQDQGQRLCISLGGSMKVPTNELDNSELLDQVMPNMDYCSNDRQGALWLGVMGNATDKRWYETYTGIPITYDKFNKDVNIDWDELDDLCVEFSGIQRGPELGYGKWYQGDCDEEYCIPCQFSATDALRVRGLCETSLFDRRYIVTEYEGKVSFMGSHYSQIIEVPKINGSDGDGFGFWKMYRFDMPEVYAILEIHSPTHFPVGFNIWKVENDECGFEEMPLTITSCSTDQFTCRDGSCEKAEDRCDTEFHCLDESDEIDCDPIVLPPTYDNESPPPRPGPNTPLEVALYAKFLAIPSFELDEFKFSSEVEIRLSWKDMRLDYKNLQIDDFLNNINLKQDKPWTPELDILSGDLAFSKVEENIYQLYVKRQTPPLPDNDENYKEDDVFDSAKSLLVLIRQLTVQSECQFDLFLFPFDTQTCYMVIFLNGQMKKYLTLVAEGDGVTYLGNTKLKEYQIASSRMNTFDRFNYSGLAVEFKFHNMYTFYITNTYIPTLILLSIGYCTFFFPIHDFNDRIMVALTSLLVEAAFFTQTSASIPKTAYLKFVDIWFVFCIIFMFLITVLLVIINKLHEDEKTGKLTHISPASSSSIVKVHQVFNPAYVNKLAMFGIPTLVIIFMIGYFFSAFMM</sequence>